<gene>
    <name evidence="7" type="ORF">EB796_015626</name>
</gene>
<dbReference type="PANTHER" id="PTHR23340">
    <property type="entry name" value="ARGININE/SERINE RICH SPLICING FACTOR SF4/14"/>
    <property type="match status" value="1"/>
</dbReference>
<comment type="subcellular location">
    <subcellularLocation>
        <location evidence="1">Nucleus</location>
    </subcellularLocation>
</comment>
<evidence type="ECO:0000256" key="5">
    <source>
        <dbReference type="SAM" id="MobiDB-lite"/>
    </source>
</evidence>
<keyword evidence="8" id="KW-1185">Reference proteome</keyword>
<name>A0A7J7JKV0_BUGNE</name>
<protein>
    <recommendedName>
        <fullName evidence="6">G-patch domain-containing protein</fullName>
    </recommendedName>
</protein>
<evidence type="ECO:0000259" key="6">
    <source>
        <dbReference type="PROSITE" id="PS50174"/>
    </source>
</evidence>
<dbReference type="Pfam" id="PF01585">
    <property type="entry name" value="G-patch"/>
    <property type="match status" value="1"/>
</dbReference>
<dbReference type="GO" id="GO:0008380">
    <property type="term" value="P:RNA splicing"/>
    <property type="evidence" value="ECO:0007669"/>
    <property type="project" value="UniProtKB-KW"/>
</dbReference>
<reference evidence="7" key="1">
    <citation type="submission" date="2020-06" db="EMBL/GenBank/DDBJ databases">
        <title>Draft genome of Bugula neritina, a colonial animal packing powerful symbionts and potential medicines.</title>
        <authorList>
            <person name="Rayko M."/>
        </authorList>
    </citation>
    <scope>NUCLEOTIDE SEQUENCE [LARGE SCALE GENOMIC DNA]</scope>
    <source>
        <strain evidence="7">Kwan_BN1</strain>
    </source>
</reference>
<evidence type="ECO:0000256" key="4">
    <source>
        <dbReference type="ARBA" id="ARBA00023242"/>
    </source>
</evidence>
<proteinExistence type="predicted"/>
<dbReference type="GO" id="GO:0003723">
    <property type="term" value="F:RNA binding"/>
    <property type="evidence" value="ECO:0007669"/>
    <property type="project" value="TreeGrafter"/>
</dbReference>
<dbReference type="PANTHER" id="PTHR23340:SF0">
    <property type="entry name" value="SURP AND G-PATCH DOMAIN-CONTAINING PROTEIN 1 ISOFORM X1"/>
    <property type="match status" value="1"/>
</dbReference>
<comment type="caution">
    <text evidence="7">The sequence shown here is derived from an EMBL/GenBank/DDBJ whole genome shotgun (WGS) entry which is preliminary data.</text>
</comment>
<dbReference type="GO" id="GO:0006397">
    <property type="term" value="P:mRNA processing"/>
    <property type="evidence" value="ECO:0007669"/>
    <property type="project" value="UniProtKB-KW"/>
</dbReference>
<dbReference type="EMBL" id="VXIV02002357">
    <property type="protein sequence ID" value="KAF6026066.1"/>
    <property type="molecule type" value="Genomic_DNA"/>
</dbReference>
<organism evidence="7 8">
    <name type="scientific">Bugula neritina</name>
    <name type="common">Brown bryozoan</name>
    <name type="synonym">Sertularia neritina</name>
    <dbReference type="NCBI Taxonomy" id="10212"/>
    <lineage>
        <taxon>Eukaryota</taxon>
        <taxon>Metazoa</taxon>
        <taxon>Spiralia</taxon>
        <taxon>Lophotrochozoa</taxon>
        <taxon>Bryozoa</taxon>
        <taxon>Gymnolaemata</taxon>
        <taxon>Cheilostomatida</taxon>
        <taxon>Flustrina</taxon>
        <taxon>Buguloidea</taxon>
        <taxon>Bugulidae</taxon>
        <taxon>Bugula</taxon>
    </lineage>
</organism>
<evidence type="ECO:0000313" key="8">
    <source>
        <dbReference type="Proteomes" id="UP000593567"/>
    </source>
</evidence>
<keyword evidence="3" id="KW-0508">mRNA splicing</keyword>
<dbReference type="PROSITE" id="PS50174">
    <property type="entry name" value="G_PATCH"/>
    <property type="match status" value="1"/>
</dbReference>
<dbReference type="AlphaFoldDB" id="A0A7J7JKV0"/>
<keyword evidence="4" id="KW-0539">Nucleus</keyword>
<dbReference type="InterPro" id="IPR000467">
    <property type="entry name" value="G_patch_dom"/>
</dbReference>
<evidence type="ECO:0000256" key="1">
    <source>
        <dbReference type="ARBA" id="ARBA00004123"/>
    </source>
</evidence>
<sequence length="92" mass="9734">MSKGMSLLKSMGWSEGSGLGSNKQGIKEPVQVETTINRQGFGFDDGSKSLKKCAHDFFSSYIREGGATSLSLAASLPRGQENPPPGVADLRT</sequence>
<dbReference type="Proteomes" id="UP000593567">
    <property type="component" value="Unassembled WGS sequence"/>
</dbReference>
<dbReference type="OrthoDB" id="10019757at2759"/>
<evidence type="ECO:0000256" key="2">
    <source>
        <dbReference type="ARBA" id="ARBA00022664"/>
    </source>
</evidence>
<dbReference type="GO" id="GO:0005654">
    <property type="term" value="C:nucleoplasm"/>
    <property type="evidence" value="ECO:0007669"/>
    <property type="project" value="TreeGrafter"/>
</dbReference>
<evidence type="ECO:0000256" key="3">
    <source>
        <dbReference type="ARBA" id="ARBA00023187"/>
    </source>
</evidence>
<dbReference type="SMART" id="SM00443">
    <property type="entry name" value="G_patch"/>
    <property type="match status" value="1"/>
</dbReference>
<dbReference type="InterPro" id="IPR040169">
    <property type="entry name" value="SUGP1/2"/>
</dbReference>
<keyword evidence="2" id="KW-0507">mRNA processing</keyword>
<evidence type="ECO:0000313" key="7">
    <source>
        <dbReference type="EMBL" id="KAF6026066.1"/>
    </source>
</evidence>
<feature type="region of interest" description="Disordered" evidence="5">
    <location>
        <begin position="73"/>
        <end position="92"/>
    </location>
</feature>
<feature type="domain" description="G-patch" evidence="6">
    <location>
        <begin position="1"/>
        <end position="46"/>
    </location>
</feature>
<accession>A0A7J7JKV0</accession>